<keyword evidence="1" id="KW-0472">Membrane</keyword>
<dbReference type="EMBL" id="CP072829">
    <property type="protein sequence ID" value="QTU84408.1"/>
    <property type="molecule type" value="Genomic_DNA"/>
</dbReference>
<proteinExistence type="predicted"/>
<dbReference type="AlphaFoldDB" id="A0A9E6MQ81"/>
<name>A0A9E6MQ81_9ACTN</name>
<dbReference type="KEGG" id="ebz:J7S26_00230"/>
<evidence type="ECO:0000313" key="2">
    <source>
        <dbReference type="EMBL" id="QTU84408.1"/>
    </source>
</evidence>
<dbReference type="Proteomes" id="UP000671910">
    <property type="component" value="Chromosome"/>
</dbReference>
<sequence>MARRKRDTRTAFQVPALSVGVVLAFLVCMLLFLWIIIVLVRLVYG</sequence>
<organism evidence="2 3">
    <name type="scientific">Xiamenia xianingshaonis</name>
    <dbReference type="NCBI Taxonomy" id="2682776"/>
    <lineage>
        <taxon>Bacteria</taxon>
        <taxon>Bacillati</taxon>
        <taxon>Actinomycetota</taxon>
        <taxon>Coriobacteriia</taxon>
        <taxon>Eggerthellales</taxon>
        <taxon>Eggerthellaceae</taxon>
        <taxon>Xiamenia</taxon>
    </lineage>
</organism>
<evidence type="ECO:0000256" key="1">
    <source>
        <dbReference type="SAM" id="Phobius"/>
    </source>
</evidence>
<feature type="transmembrane region" description="Helical" evidence="1">
    <location>
        <begin position="21"/>
        <end position="44"/>
    </location>
</feature>
<keyword evidence="1" id="KW-1133">Transmembrane helix</keyword>
<accession>A0A9E6MQ81</accession>
<reference evidence="2" key="1">
    <citation type="submission" date="2021-04" db="EMBL/GenBank/DDBJ databases">
        <title>Novel species in family Eggerthellaceae.</title>
        <authorList>
            <person name="Zhang G."/>
        </authorList>
    </citation>
    <scope>NUCLEOTIDE SEQUENCE</scope>
    <source>
        <strain evidence="2">Zg-886</strain>
    </source>
</reference>
<dbReference type="RefSeq" id="WP_165059771.1">
    <property type="nucleotide sequence ID" value="NZ_CP072829.1"/>
</dbReference>
<gene>
    <name evidence="2" type="ORF">J7S26_00230</name>
</gene>
<protein>
    <submittedName>
        <fullName evidence="2">Uncharacterized protein</fullName>
    </submittedName>
</protein>
<keyword evidence="1" id="KW-0812">Transmembrane</keyword>
<evidence type="ECO:0000313" key="3">
    <source>
        <dbReference type="Proteomes" id="UP000671910"/>
    </source>
</evidence>